<accession>A0ACC1B5Y4</accession>
<dbReference type="EMBL" id="CM047902">
    <property type="protein sequence ID" value="KAJ0094330.1"/>
    <property type="molecule type" value="Genomic_DNA"/>
</dbReference>
<comment type="caution">
    <text evidence="1">The sequence shown here is derived from an EMBL/GenBank/DDBJ whole genome shotgun (WGS) entry which is preliminary data.</text>
</comment>
<protein>
    <submittedName>
        <fullName evidence="1">Uncharacterized protein</fullName>
    </submittedName>
</protein>
<dbReference type="Proteomes" id="UP001164250">
    <property type="component" value="Chromosome 6"/>
</dbReference>
<proteinExistence type="predicted"/>
<sequence length="227" mass="24774">MEIKGAYSLKPLAVAKMLRTQPFVIAILLVLSLQLFTYISYADVGTAAWHTPPFMPTTCYGTYGAEHETQFPSSNLFGTAGDGIWDNGASCGRQYLVRYISATEPNTCLPVLTIQIKIVGYALQPASPPSGSGTTIVSSQTDGLCRHNQLIFLWCFVSIMVDSLIVLDLSGGFSNKGFKSAPIGFYRSAVLDSLAYELDDSVSQLSFSYTANNRDAKLRKVMKRVLI</sequence>
<gene>
    <name evidence="1" type="ORF">Patl1_15021</name>
</gene>
<evidence type="ECO:0000313" key="1">
    <source>
        <dbReference type="EMBL" id="KAJ0094330.1"/>
    </source>
</evidence>
<name>A0ACC1B5Y4_9ROSI</name>
<organism evidence="1 2">
    <name type="scientific">Pistacia atlantica</name>
    <dbReference type="NCBI Taxonomy" id="434234"/>
    <lineage>
        <taxon>Eukaryota</taxon>
        <taxon>Viridiplantae</taxon>
        <taxon>Streptophyta</taxon>
        <taxon>Embryophyta</taxon>
        <taxon>Tracheophyta</taxon>
        <taxon>Spermatophyta</taxon>
        <taxon>Magnoliopsida</taxon>
        <taxon>eudicotyledons</taxon>
        <taxon>Gunneridae</taxon>
        <taxon>Pentapetalae</taxon>
        <taxon>rosids</taxon>
        <taxon>malvids</taxon>
        <taxon>Sapindales</taxon>
        <taxon>Anacardiaceae</taxon>
        <taxon>Pistacia</taxon>
    </lineage>
</organism>
<keyword evidence="2" id="KW-1185">Reference proteome</keyword>
<evidence type="ECO:0000313" key="2">
    <source>
        <dbReference type="Proteomes" id="UP001164250"/>
    </source>
</evidence>
<reference evidence="2" key="1">
    <citation type="journal article" date="2023" name="G3 (Bethesda)">
        <title>Genome assembly and association tests identify interacting loci associated with vigor, precocity, and sex in interspecific pistachio rootstocks.</title>
        <authorList>
            <person name="Palmer W."/>
            <person name="Jacygrad E."/>
            <person name="Sagayaradj S."/>
            <person name="Cavanaugh K."/>
            <person name="Han R."/>
            <person name="Bertier L."/>
            <person name="Beede B."/>
            <person name="Kafkas S."/>
            <person name="Golino D."/>
            <person name="Preece J."/>
            <person name="Michelmore R."/>
        </authorList>
    </citation>
    <scope>NUCLEOTIDE SEQUENCE [LARGE SCALE GENOMIC DNA]</scope>
</reference>